<dbReference type="AlphaFoldDB" id="A0A392NYJ3"/>
<dbReference type="Proteomes" id="UP000265520">
    <property type="component" value="Unassembled WGS sequence"/>
</dbReference>
<accession>A0A392NYJ3</accession>
<keyword evidence="2" id="KW-1185">Reference proteome</keyword>
<name>A0A392NYJ3_9FABA</name>
<protein>
    <submittedName>
        <fullName evidence="1">Uncharacterized protein</fullName>
    </submittedName>
</protein>
<comment type="caution">
    <text evidence="1">The sequence shown here is derived from an EMBL/GenBank/DDBJ whole genome shotgun (WGS) entry which is preliminary data.</text>
</comment>
<organism evidence="1 2">
    <name type="scientific">Trifolium medium</name>
    <dbReference type="NCBI Taxonomy" id="97028"/>
    <lineage>
        <taxon>Eukaryota</taxon>
        <taxon>Viridiplantae</taxon>
        <taxon>Streptophyta</taxon>
        <taxon>Embryophyta</taxon>
        <taxon>Tracheophyta</taxon>
        <taxon>Spermatophyta</taxon>
        <taxon>Magnoliopsida</taxon>
        <taxon>eudicotyledons</taxon>
        <taxon>Gunneridae</taxon>
        <taxon>Pentapetalae</taxon>
        <taxon>rosids</taxon>
        <taxon>fabids</taxon>
        <taxon>Fabales</taxon>
        <taxon>Fabaceae</taxon>
        <taxon>Papilionoideae</taxon>
        <taxon>50 kb inversion clade</taxon>
        <taxon>NPAAA clade</taxon>
        <taxon>Hologalegina</taxon>
        <taxon>IRL clade</taxon>
        <taxon>Trifolieae</taxon>
        <taxon>Trifolium</taxon>
    </lineage>
</organism>
<evidence type="ECO:0000313" key="1">
    <source>
        <dbReference type="EMBL" id="MCI04873.1"/>
    </source>
</evidence>
<evidence type="ECO:0000313" key="2">
    <source>
        <dbReference type="Proteomes" id="UP000265520"/>
    </source>
</evidence>
<feature type="non-terminal residue" evidence="1">
    <location>
        <position position="1"/>
    </location>
</feature>
<dbReference type="EMBL" id="LXQA010056812">
    <property type="protein sequence ID" value="MCI04873.1"/>
    <property type="molecule type" value="Genomic_DNA"/>
</dbReference>
<sequence>EDRAICPSSVAMRLSSAKASDTTGKLLNAIVALNDEREVSVWR</sequence>
<reference evidence="1 2" key="1">
    <citation type="journal article" date="2018" name="Front. Plant Sci.">
        <title>Red Clover (Trifolium pratense) and Zigzag Clover (T. medium) - A Picture of Genomic Similarities and Differences.</title>
        <authorList>
            <person name="Dluhosova J."/>
            <person name="Istvanek J."/>
            <person name="Nedelnik J."/>
            <person name="Repkova J."/>
        </authorList>
    </citation>
    <scope>NUCLEOTIDE SEQUENCE [LARGE SCALE GENOMIC DNA]</scope>
    <source>
        <strain evidence="2">cv. 10/8</strain>
        <tissue evidence="1">Leaf</tissue>
    </source>
</reference>
<proteinExistence type="predicted"/>